<dbReference type="SUPFAM" id="SSF53448">
    <property type="entry name" value="Nucleotide-diphospho-sugar transferases"/>
    <property type="match status" value="1"/>
</dbReference>
<proteinExistence type="predicted"/>
<evidence type="ECO:0000313" key="2">
    <source>
        <dbReference type="EMBL" id="MBB5754889.1"/>
    </source>
</evidence>
<dbReference type="Proteomes" id="UP000523821">
    <property type="component" value="Unassembled WGS sequence"/>
</dbReference>
<reference evidence="2 3" key="1">
    <citation type="submission" date="2020-08" db="EMBL/GenBank/DDBJ databases">
        <title>Genomic Encyclopedia of Type Strains, Phase IV (KMG-IV): sequencing the most valuable type-strain genomes for metagenomic binning, comparative biology and taxonomic classification.</title>
        <authorList>
            <person name="Goeker M."/>
        </authorList>
    </citation>
    <scope>NUCLEOTIDE SEQUENCE [LARGE SCALE GENOMIC DNA]</scope>
    <source>
        <strain evidence="2 3">DSM 16268</strain>
    </source>
</reference>
<gene>
    <name evidence="2" type="ORF">GGQ63_003986</name>
</gene>
<name>A0A7W9FQD1_9HYPH</name>
<dbReference type="GO" id="GO:0016740">
    <property type="term" value="F:transferase activity"/>
    <property type="evidence" value="ECO:0007669"/>
    <property type="project" value="UniProtKB-KW"/>
</dbReference>
<dbReference type="InterPro" id="IPR050834">
    <property type="entry name" value="Glycosyltransf_2"/>
</dbReference>
<dbReference type="CDD" id="cd00761">
    <property type="entry name" value="Glyco_tranf_GTA_type"/>
    <property type="match status" value="1"/>
</dbReference>
<dbReference type="PANTHER" id="PTHR43685">
    <property type="entry name" value="GLYCOSYLTRANSFERASE"/>
    <property type="match status" value="1"/>
</dbReference>
<dbReference type="InterPro" id="IPR001173">
    <property type="entry name" value="Glyco_trans_2-like"/>
</dbReference>
<dbReference type="EMBL" id="JACHOO010000011">
    <property type="protein sequence ID" value="MBB5754889.1"/>
    <property type="molecule type" value="Genomic_DNA"/>
</dbReference>
<dbReference type="RefSeq" id="WP_183858327.1">
    <property type="nucleotide sequence ID" value="NZ_JACHOO010000011.1"/>
</dbReference>
<comment type="caution">
    <text evidence="2">The sequence shown here is derived from an EMBL/GenBank/DDBJ whole genome shotgun (WGS) entry which is preliminary data.</text>
</comment>
<keyword evidence="3" id="KW-1185">Reference proteome</keyword>
<protein>
    <submittedName>
        <fullName evidence="2">Glycosyltransferase involved in cell wall biosynthesis</fullName>
    </submittedName>
</protein>
<keyword evidence="2" id="KW-0808">Transferase</keyword>
<dbReference type="PANTHER" id="PTHR43685:SF2">
    <property type="entry name" value="GLYCOSYLTRANSFERASE 2-LIKE DOMAIN-CONTAINING PROTEIN"/>
    <property type="match status" value="1"/>
</dbReference>
<accession>A0A7W9FQD1</accession>
<dbReference type="Pfam" id="PF00535">
    <property type="entry name" value="Glycos_transf_2"/>
    <property type="match status" value="1"/>
</dbReference>
<organism evidence="2 3">
    <name type="scientific">Prosthecomicrobium pneumaticum</name>
    <dbReference type="NCBI Taxonomy" id="81895"/>
    <lineage>
        <taxon>Bacteria</taxon>
        <taxon>Pseudomonadati</taxon>
        <taxon>Pseudomonadota</taxon>
        <taxon>Alphaproteobacteria</taxon>
        <taxon>Hyphomicrobiales</taxon>
        <taxon>Kaistiaceae</taxon>
        <taxon>Prosthecomicrobium</taxon>
    </lineage>
</organism>
<evidence type="ECO:0000259" key="1">
    <source>
        <dbReference type="Pfam" id="PF00535"/>
    </source>
</evidence>
<evidence type="ECO:0000313" key="3">
    <source>
        <dbReference type="Proteomes" id="UP000523821"/>
    </source>
</evidence>
<sequence>MADVSVIVPAHDAAGTVASTIASLASERAAVREIILVDDASIDGTAEVAERQAAVCGLPLRVLSADCRDSGGARNIGIAAASGTWLYFLDADDEHLAGGLTALLATAAAEPATGMAVGGFRRIVDGVVRRPKRPHRLDGDPRTIADRYIAGRIRSFAVGSVLVRAGAAAGVCFPLGMPYDEDTIFWAHILRGAPVARCAAMTMVYRLSTARADGRFLIDPIARFERWRAELRRLTEIGISEAAIATREGIVAFKIARVLYAAGDRTGAAGFLARAGRGPISLGNRLRMGRYHVKLACRARLPRDLVP</sequence>
<dbReference type="InterPro" id="IPR029044">
    <property type="entry name" value="Nucleotide-diphossugar_trans"/>
</dbReference>
<feature type="domain" description="Glycosyltransferase 2-like" evidence="1">
    <location>
        <begin position="5"/>
        <end position="149"/>
    </location>
</feature>
<dbReference type="AlphaFoldDB" id="A0A7W9FQD1"/>
<dbReference type="GO" id="GO:0044010">
    <property type="term" value="P:single-species biofilm formation"/>
    <property type="evidence" value="ECO:0007669"/>
    <property type="project" value="TreeGrafter"/>
</dbReference>
<dbReference type="Gene3D" id="3.90.550.10">
    <property type="entry name" value="Spore Coat Polysaccharide Biosynthesis Protein SpsA, Chain A"/>
    <property type="match status" value="1"/>
</dbReference>